<dbReference type="OrthoDB" id="1664032at2"/>
<evidence type="ECO:0000313" key="3">
    <source>
        <dbReference type="Proteomes" id="UP000239720"/>
    </source>
</evidence>
<gene>
    <name evidence="2" type="ORF">B9R14_01730</name>
</gene>
<feature type="domain" description="Dam-replacing protein HTH" evidence="1">
    <location>
        <begin position="3"/>
        <end position="41"/>
    </location>
</feature>
<dbReference type="Proteomes" id="UP000239720">
    <property type="component" value="Unassembled WGS sequence"/>
</dbReference>
<organism evidence="2 3">
    <name type="scientific">Acetivibrio saccincola</name>
    <dbReference type="NCBI Taxonomy" id="1677857"/>
    <lineage>
        <taxon>Bacteria</taxon>
        <taxon>Bacillati</taxon>
        <taxon>Bacillota</taxon>
        <taxon>Clostridia</taxon>
        <taxon>Eubacteriales</taxon>
        <taxon>Oscillospiraceae</taxon>
        <taxon>Acetivibrio</taxon>
    </lineage>
</organism>
<reference evidence="2 3" key="1">
    <citation type="journal article" date="2018" name="Syst. Appl. Microbiol.">
        <title>Characterization and high-quality draft genome sequence of Herbivorax saccincola A7, an anaerobic, alkaliphilic, thermophilic, cellulolytic, and xylanolytic bacterium.</title>
        <authorList>
            <person name="Aikawa S."/>
            <person name="Baramee S."/>
            <person name="Sermsathanaswadi J."/>
            <person name="Thianheng P."/>
            <person name="Tachaapaikoon C."/>
            <person name="Shikata A."/>
            <person name="Waeonukul R."/>
            <person name="Pason P."/>
            <person name="Ratanakhanokchai K."/>
            <person name="Kosugi A."/>
        </authorList>
    </citation>
    <scope>NUCLEOTIDE SEQUENCE [LARGE SCALE GENOMIC DNA]</scope>
    <source>
        <strain evidence="2 3">A7</strain>
    </source>
</reference>
<dbReference type="Pfam" id="PF17726">
    <property type="entry name" value="DpnI_C"/>
    <property type="match status" value="1"/>
</dbReference>
<dbReference type="InterPro" id="IPR036388">
    <property type="entry name" value="WH-like_DNA-bd_sf"/>
</dbReference>
<sequence length="52" mass="6166">MAEQLKEAYPRNHNREAKVRQILQQLRDIGLIEFTSPGIYKRLWVKGDINEV</sequence>
<dbReference type="Gene3D" id="1.10.10.10">
    <property type="entry name" value="Winged helix-like DNA-binding domain superfamily/Winged helix DNA-binding domain"/>
    <property type="match status" value="1"/>
</dbReference>
<dbReference type="InterPro" id="IPR041368">
    <property type="entry name" value="DRP_C"/>
</dbReference>
<dbReference type="RefSeq" id="WP_101298627.1">
    <property type="nucleotide sequence ID" value="NZ_DAONOL010000007.1"/>
</dbReference>
<protein>
    <recommendedName>
        <fullName evidence="1">Dam-replacing protein HTH domain-containing protein</fullName>
    </recommendedName>
</protein>
<accession>A0A2S8R738</accession>
<comment type="caution">
    <text evidence="2">The sequence shown here is derived from an EMBL/GenBank/DDBJ whole genome shotgun (WGS) entry which is preliminary data.</text>
</comment>
<dbReference type="EMBL" id="NEMB01000003">
    <property type="protein sequence ID" value="PQQ65610.1"/>
    <property type="molecule type" value="Genomic_DNA"/>
</dbReference>
<dbReference type="AlphaFoldDB" id="A0A2S8R738"/>
<proteinExistence type="predicted"/>
<name>A0A2S8R738_9FIRM</name>
<evidence type="ECO:0000259" key="1">
    <source>
        <dbReference type="Pfam" id="PF17726"/>
    </source>
</evidence>
<evidence type="ECO:0000313" key="2">
    <source>
        <dbReference type="EMBL" id="PQQ65610.1"/>
    </source>
</evidence>